<dbReference type="EMBL" id="ML991860">
    <property type="protein sequence ID" value="KAF2229543.1"/>
    <property type="molecule type" value="Genomic_DNA"/>
</dbReference>
<proteinExistence type="predicted"/>
<feature type="region of interest" description="Disordered" evidence="1">
    <location>
        <begin position="427"/>
        <end position="460"/>
    </location>
</feature>
<protein>
    <submittedName>
        <fullName evidence="2">Uncharacterized protein</fullName>
    </submittedName>
</protein>
<keyword evidence="3" id="KW-1185">Reference proteome</keyword>
<evidence type="ECO:0000313" key="3">
    <source>
        <dbReference type="Proteomes" id="UP000800092"/>
    </source>
</evidence>
<feature type="region of interest" description="Disordered" evidence="1">
    <location>
        <begin position="666"/>
        <end position="689"/>
    </location>
</feature>
<accession>A0A6A6GW43</accession>
<evidence type="ECO:0000313" key="2">
    <source>
        <dbReference type="EMBL" id="KAF2229543.1"/>
    </source>
</evidence>
<feature type="compositionally biased region" description="Basic and acidic residues" evidence="1">
    <location>
        <begin position="673"/>
        <end position="682"/>
    </location>
</feature>
<gene>
    <name evidence="2" type="ORF">EV356DRAFT_571027</name>
</gene>
<reference evidence="2" key="1">
    <citation type="journal article" date="2020" name="Stud. Mycol.">
        <title>101 Dothideomycetes genomes: a test case for predicting lifestyles and emergence of pathogens.</title>
        <authorList>
            <person name="Haridas S."/>
            <person name="Albert R."/>
            <person name="Binder M."/>
            <person name="Bloem J."/>
            <person name="Labutti K."/>
            <person name="Salamov A."/>
            <person name="Andreopoulos B."/>
            <person name="Baker S."/>
            <person name="Barry K."/>
            <person name="Bills G."/>
            <person name="Bluhm B."/>
            <person name="Cannon C."/>
            <person name="Castanera R."/>
            <person name="Culley D."/>
            <person name="Daum C."/>
            <person name="Ezra D."/>
            <person name="Gonzalez J."/>
            <person name="Henrissat B."/>
            <person name="Kuo A."/>
            <person name="Liang C."/>
            <person name="Lipzen A."/>
            <person name="Lutzoni F."/>
            <person name="Magnuson J."/>
            <person name="Mondo S."/>
            <person name="Nolan M."/>
            <person name="Ohm R."/>
            <person name="Pangilinan J."/>
            <person name="Park H.-J."/>
            <person name="Ramirez L."/>
            <person name="Alfaro M."/>
            <person name="Sun H."/>
            <person name="Tritt A."/>
            <person name="Yoshinaga Y."/>
            <person name="Zwiers L.-H."/>
            <person name="Turgeon B."/>
            <person name="Goodwin S."/>
            <person name="Spatafora J."/>
            <person name="Crous P."/>
            <person name="Grigoriev I."/>
        </authorList>
    </citation>
    <scope>NUCLEOTIDE SEQUENCE</scope>
    <source>
        <strain evidence="2">Tuck. ex Michener</strain>
    </source>
</reference>
<dbReference type="AlphaFoldDB" id="A0A6A6GW43"/>
<sequence length="689" mass="78191">MSGKVPSDCGASLWDPGYRNRICAITSENLRDIEELHESLPRFLYVGTRGNYDYAIVKMEGHRKLRSDADYQNFIPPPKLVDRTACVIDCMSLHRKELHRPLPTTSSASANIFAIGSPSASPYPEPAIWPKTCRIMDCLFDLGKLYAKHIHDDPDEISKSWFETDFGVVSVTGPPSKVGLWLLADPLKTEMKRDPEVNGLHGGLCLRDWPNNVIDTGPVIFPFMRISRFGQLIPAPCWVKENSWSYPTLHVINVDESVGEERSHLEWITTHSLGPMDRDKKLLKVLNDMKDCLSHLLENIKDVAWIVENTPPQLGRSGTEAHPVTRLLYVFSSVVRQYVDFFAKFIQWVRDTYAQSEVLTGPVEQSMSRVDDIKCRIKNLEILNGEFLSETSLPDLRGKWVCLTPQEITILFIRVYFDEKRHKTQDTGKSKIGDDCGGTGGRIDEEKDEGKEKGDCGDEEEHKKLEATKSTLKDFLDFLLQRPWATRRNYEATSKPCPLVPAVVCFDETRKRLGISKPTWPTSIFHEHPWMKFVVKSRDARVDYDDVQHQFREAQRALNDIAGVEGDEKIQAEASDWIRHRSDFRAKSGQLLAACNEHVWQAIDAGFRQEQQCGRCRCYYSGVDVVYPNDDIKCPKDTKTKEQADHAGQAGQISLSLGRSAVRYTQQTDAAEENGRARRIESEAGDNIG</sequence>
<dbReference type="Proteomes" id="UP000800092">
    <property type="component" value="Unassembled WGS sequence"/>
</dbReference>
<evidence type="ECO:0000256" key="1">
    <source>
        <dbReference type="SAM" id="MobiDB-lite"/>
    </source>
</evidence>
<name>A0A6A6GW43_VIRVR</name>
<feature type="compositionally biased region" description="Basic and acidic residues" evidence="1">
    <location>
        <begin position="442"/>
        <end position="460"/>
    </location>
</feature>
<organism evidence="2 3">
    <name type="scientific">Viridothelium virens</name>
    <name type="common">Speckled blister lichen</name>
    <name type="synonym">Trypethelium virens</name>
    <dbReference type="NCBI Taxonomy" id="1048519"/>
    <lineage>
        <taxon>Eukaryota</taxon>
        <taxon>Fungi</taxon>
        <taxon>Dikarya</taxon>
        <taxon>Ascomycota</taxon>
        <taxon>Pezizomycotina</taxon>
        <taxon>Dothideomycetes</taxon>
        <taxon>Dothideomycetes incertae sedis</taxon>
        <taxon>Trypetheliales</taxon>
        <taxon>Trypetheliaceae</taxon>
        <taxon>Viridothelium</taxon>
    </lineage>
</organism>